<dbReference type="InterPro" id="IPR041667">
    <property type="entry name" value="Cupin_8"/>
</dbReference>
<keyword evidence="1" id="KW-0732">Signal</keyword>
<dbReference type="PROSITE" id="PS51184">
    <property type="entry name" value="JMJC"/>
    <property type="match status" value="1"/>
</dbReference>
<dbReference type="AlphaFoldDB" id="A0A7S3LS38"/>
<dbReference type="PANTHER" id="PTHR12461">
    <property type="entry name" value="HYPOXIA-INDUCIBLE FACTOR 1 ALPHA INHIBITOR-RELATED"/>
    <property type="match status" value="1"/>
</dbReference>
<sequence>MKILLMFFTFQVLLGANADMRSAYKKMVDLQAKSKQGSGPPHYLHPGDDGNREIVESFSKFALEFSRTHHILPKNNTLLVEAFCKNEWSSDESEGKNIKGCTWFEVTVLFHSLVEAGASSDYQLSIEDLWIKPTEMLMNKKRVDSYGSSCRRVKNPSMEEFFSMVLHSEPVIIEDAIDGWDALNKWDLNYLRDQVGNTTVIVYSSDDGKFEKVATVHELSMLPDYLSSAAEIGVPMDIENDLNELLIVRPGESEVTFSQFVEMVQETEKEKSMFPDNVAPILYLQKHALSKWFTVNKNIREDILPNIGDGWSDFLMLDHHLLWLGVNTSDDTVAPMHYDEFENLHAVVKGNKRFELFHPRDNSNLYYESSTKYRSLHLIFEWQNKSLDLADKEGPSGRFYRLPYQMSTATLQPFSPVDIDNPDFKKHPNFLKATKMTCDIGKGDTLFIPSNWWHRVTSTPDKDSGISLGINYFYKPMWRMGNDMQHFSHDRAYDHLTRVFNLNTKQGLKNVVAKDRWRNPVESETLKEEL</sequence>
<dbReference type="Pfam" id="PF13621">
    <property type="entry name" value="Cupin_8"/>
    <property type="match status" value="1"/>
</dbReference>
<dbReference type="InterPro" id="IPR003347">
    <property type="entry name" value="JmjC_dom"/>
</dbReference>
<gene>
    <name evidence="3" type="ORF">ASTO00021_LOCUS8276</name>
</gene>
<name>A0A7S3LS38_9STRA</name>
<feature type="signal peptide" evidence="1">
    <location>
        <begin position="1"/>
        <end position="18"/>
    </location>
</feature>
<protein>
    <recommendedName>
        <fullName evidence="2">JmjC domain-containing protein</fullName>
    </recommendedName>
</protein>
<organism evidence="3">
    <name type="scientific">Aplanochytrium stocchinoi</name>
    <dbReference type="NCBI Taxonomy" id="215587"/>
    <lineage>
        <taxon>Eukaryota</taxon>
        <taxon>Sar</taxon>
        <taxon>Stramenopiles</taxon>
        <taxon>Bigyra</taxon>
        <taxon>Labyrinthulomycetes</taxon>
        <taxon>Thraustochytrida</taxon>
        <taxon>Thraustochytriidae</taxon>
        <taxon>Aplanochytrium</taxon>
    </lineage>
</organism>
<dbReference type="Gene3D" id="2.60.120.650">
    <property type="entry name" value="Cupin"/>
    <property type="match status" value="1"/>
</dbReference>
<dbReference type="SMART" id="SM00558">
    <property type="entry name" value="JmjC"/>
    <property type="match status" value="1"/>
</dbReference>
<dbReference type="EMBL" id="HBIN01011040">
    <property type="protein sequence ID" value="CAE0438024.1"/>
    <property type="molecule type" value="Transcribed_RNA"/>
</dbReference>
<evidence type="ECO:0000259" key="2">
    <source>
        <dbReference type="PROSITE" id="PS51184"/>
    </source>
</evidence>
<reference evidence="3" key="1">
    <citation type="submission" date="2021-01" db="EMBL/GenBank/DDBJ databases">
        <authorList>
            <person name="Corre E."/>
            <person name="Pelletier E."/>
            <person name="Niang G."/>
            <person name="Scheremetjew M."/>
            <person name="Finn R."/>
            <person name="Kale V."/>
            <person name="Holt S."/>
            <person name="Cochrane G."/>
            <person name="Meng A."/>
            <person name="Brown T."/>
            <person name="Cohen L."/>
        </authorList>
    </citation>
    <scope>NUCLEOTIDE SEQUENCE</scope>
    <source>
        <strain evidence="3">GSBS06</strain>
    </source>
</reference>
<accession>A0A7S3LS38</accession>
<feature type="chain" id="PRO_5030504705" description="JmjC domain-containing protein" evidence="1">
    <location>
        <begin position="19"/>
        <end position="530"/>
    </location>
</feature>
<proteinExistence type="predicted"/>
<evidence type="ECO:0000256" key="1">
    <source>
        <dbReference type="SAM" id="SignalP"/>
    </source>
</evidence>
<feature type="domain" description="JmjC" evidence="2">
    <location>
        <begin position="293"/>
        <end position="489"/>
    </location>
</feature>
<dbReference type="PANTHER" id="PTHR12461:SF105">
    <property type="entry name" value="HYPOXIA-INDUCIBLE FACTOR 1-ALPHA INHIBITOR"/>
    <property type="match status" value="1"/>
</dbReference>
<evidence type="ECO:0000313" key="3">
    <source>
        <dbReference type="EMBL" id="CAE0438024.1"/>
    </source>
</evidence>
<dbReference type="SUPFAM" id="SSF51197">
    <property type="entry name" value="Clavaminate synthase-like"/>
    <property type="match status" value="1"/>
</dbReference>